<accession>A0A4Y7WYA5</accession>
<dbReference type="GO" id="GO:0071555">
    <property type="term" value="P:cell wall organization"/>
    <property type="evidence" value="ECO:0007669"/>
    <property type="project" value="UniProtKB-UniRule"/>
</dbReference>
<feature type="active site" description="Nucleophile" evidence="9">
    <location>
        <position position="129"/>
    </location>
</feature>
<dbReference type="Pfam" id="PF03734">
    <property type="entry name" value="YkuD"/>
    <property type="match status" value="1"/>
</dbReference>
<comment type="pathway">
    <text evidence="8">Glycan biosynthesis.</text>
</comment>
<dbReference type="InterPro" id="IPR050979">
    <property type="entry name" value="LD-transpeptidase"/>
</dbReference>
<sequence length="170" mass="18712">MRQLLIVFLVASTLSPLWPIGPNPTVGDPFLIVNIATNRLAYVDEGKIQKIVPIATGKPSDKTPVGLFTITVKAEQPYYRKKNIAGGDPKNPLGTRWLGFDAKDTEGRTYGIHGTNRPESIGRYMTAGCIRLQNKEVEELYANIPLGTKILIVDYVVSFEALAKEHGAME</sequence>
<keyword evidence="3" id="KW-0808">Transferase</keyword>
<evidence type="ECO:0000256" key="9">
    <source>
        <dbReference type="PROSITE-ProRule" id="PRU01373"/>
    </source>
</evidence>
<feature type="domain" description="L,D-TPase catalytic" evidence="10">
    <location>
        <begin position="29"/>
        <end position="153"/>
    </location>
</feature>
<evidence type="ECO:0000256" key="7">
    <source>
        <dbReference type="ARBA" id="ARBA00023316"/>
    </source>
</evidence>
<dbReference type="GO" id="GO:0018104">
    <property type="term" value="P:peptidoglycan-protein cross-linking"/>
    <property type="evidence" value="ECO:0007669"/>
    <property type="project" value="TreeGrafter"/>
</dbReference>
<dbReference type="AlphaFoldDB" id="A0A0M0KL47"/>
<dbReference type="GO" id="GO:0008360">
    <property type="term" value="P:regulation of cell shape"/>
    <property type="evidence" value="ECO:0007669"/>
    <property type="project" value="UniProtKB-UniRule"/>
</dbReference>
<feature type="active site" description="Proton donor/acceptor" evidence="9">
    <location>
        <position position="113"/>
    </location>
</feature>
<keyword evidence="7 9" id="KW-0961">Cell wall biogenesis/degradation</keyword>
<evidence type="ECO:0000256" key="1">
    <source>
        <dbReference type="ARBA" id="ARBA00004752"/>
    </source>
</evidence>
<dbReference type="FunFam" id="2.40.440.10:FF:000003">
    <property type="entry name" value="L,D-transpeptidase YciB"/>
    <property type="match status" value="1"/>
</dbReference>
<evidence type="ECO:0000259" key="10">
    <source>
        <dbReference type="PROSITE" id="PS52029"/>
    </source>
</evidence>
<dbReference type="PANTHER" id="PTHR30582">
    <property type="entry name" value="L,D-TRANSPEPTIDASE"/>
    <property type="match status" value="1"/>
</dbReference>
<evidence type="ECO:0000313" key="11">
    <source>
        <dbReference type="EMBL" id="KOO39510.1"/>
    </source>
</evidence>
<protein>
    <submittedName>
        <fullName evidence="11">L,D-transpeptidase</fullName>
    </submittedName>
</protein>
<comment type="pathway">
    <text evidence="1 9">Cell wall biogenesis; peptidoglycan biosynthesis.</text>
</comment>
<dbReference type="EMBL" id="LILD01000001">
    <property type="protein sequence ID" value="KOO39510.1"/>
    <property type="molecule type" value="Genomic_DNA"/>
</dbReference>
<dbReference type="SUPFAM" id="SSF141523">
    <property type="entry name" value="L,D-transpeptidase catalytic domain-like"/>
    <property type="match status" value="1"/>
</dbReference>
<keyword evidence="4" id="KW-0378">Hydrolase</keyword>
<name>A0A0M0KL47_ALKHA</name>
<dbReference type="GO" id="GO:0071972">
    <property type="term" value="F:peptidoglycan L,D-transpeptidase activity"/>
    <property type="evidence" value="ECO:0007669"/>
    <property type="project" value="TreeGrafter"/>
</dbReference>
<keyword evidence="6 9" id="KW-0573">Peptidoglycan synthesis</keyword>
<dbReference type="InterPro" id="IPR038063">
    <property type="entry name" value="Transpep_catalytic_dom"/>
</dbReference>
<gene>
    <name evidence="11" type="ORF">AMD02_12120</name>
</gene>
<dbReference type="GeneID" id="87597089"/>
<evidence type="ECO:0000256" key="6">
    <source>
        <dbReference type="ARBA" id="ARBA00022984"/>
    </source>
</evidence>
<dbReference type="UniPathway" id="UPA00219"/>
<comment type="caution">
    <text evidence="11">The sequence shown here is derived from an EMBL/GenBank/DDBJ whole genome shotgun (WGS) entry which is preliminary data.</text>
</comment>
<evidence type="ECO:0000256" key="8">
    <source>
        <dbReference type="ARBA" id="ARBA00060592"/>
    </source>
</evidence>
<evidence type="ECO:0000256" key="5">
    <source>
        <dbReference type="ARBA" id="ARBA00022960"/>
    </source>
</evidence>
<evidence type="ECO:0000256" key="3">
    <source>
        <dbReference type="ARBA" id="ARBA00022679"/>
    </source>
</evidence>
<dbReference type="InterPro" id="IPR005490">
    <property type="entry name" value="LD_TPept_cat_dom"/>
</dbReference>
<evidence type="ECO:0000256" key="4">
    <source>
        <dbReference type="ARBA" id="ARBA00022801"/>
    </source>
</evidence>
<dbReference type="CDD" id="cd16913">
    <property type="entry name" value="YkuD_like"/>
    <property type="match status" value="1"/>
</dbReference>
<accession>A0A0M0KL47</accession>
<dbReference type="PROSITE" id="PS52029">
    <property type="entry name" value="LD_TPASE"/>
    <property type="match status" value="1"/>
</dbReference>
<keyword evidence="5 9" id="KW-0133">Cell shape</keyword>
<dbReference type="GO" id="GO:0005576">
    <property type="term" value="C:extracellular region"/>
    <property type="evidence" value="ECO:0007669"/>
    <property type="project" value="TreeGrafter"/>
</dbReference>
<dbReference type="GO" id="GO:0016740">
    <property type="term" value="F:transferase activity"/>
    <property type="evidence" value="ECO:0007669"/>
    <property type="project" value="UniProtKB-KW"/>
</dbReference>
<dbReference type="PANTHER" id="PTHR30582:SF4">
    <property type="entry name" value="L,D-TRANSPEPTIDASE YQJB-RELATED"/>
    <property type="match status" value="1"/>
</dbReference>
<dbReference type="Gene3D" id="2.40.440.10">
    <property type="entry name" value="L,D-transpeptidase catalytic domain-like"/>
    <property type="match status" value="1"/>
</dbReference>
<proteinExistence type="inferred from homology"/>
<dbReference type="RefSeq" id="WP_053431460.1">
    <property type="nucleotide sequence ID" value="NZ_CP040441.1"/>
</dbReference>
<organism evidence="11">
    <name type="scientific">Halalkalibacterium halodurans</name>
    <name type="common">Bacillus halodurans</name>
    <dbReference type="NCBI Taxonomy" id="86665"/>
    <lineage>
        <taxon>Bacteria</taxon>
        <taxon>Bacillati</taxon>
        <taxon>Bacillota</taxon>
        <taxon>Bacilli</taxon>
        <taxon>Bacillales</taxon>
        <taxon>Bacillaceae</taxon>
        <taxon>Halalkalibacterium (ex Joshi et al. 2022)</taxon>
    </lineage>
</organism>
<dbReference type="PATRIC" id="fig|136160.3.peg.2845"/>
<evidence type="ECO:0000256" key="2">
    <source>
        <dbReference type="ARBA" id="ARBA00005992"/>
    </source>
</evidence>
<reference evidence="11" key="1">
    <citation type="submission" date="2015-08" db="EMBL/GenBank/DDBJ databases">
        <title>Complete DNA Sequence of Pseudomonas syringae pv. actinidiae, the Causal Agent of Kiwifruit Canker Disease.</title>
        <authorList>
            <person name="Rikkerink E.H.A."/>
            <person name="Fineran P.C."/>
        </authorList>
    </citation>
    <scope>NUCLEOTIDE SEQUENCE</scope>
    <source>
        <strain evidence="11">DSM 13666</strain>
    </source>
</reference>
<comment type="similarity">
    <text evidence="2">Belongs to the YkuD family.</text>
</comment>